<evidence type="ECO:0000313" key="1">
    <source>
        <dbReference type="EMBL" id="PHT67783.1"/>
    </source>
</evidence>
<reference evidence="1 2" key="1">
    <citation type="journal article" date="2014" name="Nat. Genet.">
        <title>Genome sequence of the hot pepper provides insights into the evolution of pungency in Capsicum species.</title>
        <authorList>
            <person name="Kim S."/>
            <person name="Park M."/>
            <person name="Yeom S.I."/>
            <person name="Kim Y.M."/>
            <person name="Lee J.M."/>
            <person name="Lee H.A."/>
            <person name="Seo E."/>
            <person name="Choi J."/>
            <person name="Cheong K."/>
            <person name="Kim K.T."/>
            <person name="Jung K."/>
            <person name="Lee G.W."/>
            <person name="Oh S.K."/>
            <person name="Bae C."/>
            <person name="Kim S.B."/>
            <person name="Lee H.Y."/>
            <person name="Kim S.Y."/>
            <person name="Kim M.S."/>
            <person name="Kang B.C."/>
            <person name="Jo Y.D."/>
            <person name="Yang H.B."/>
            <person name="Jeong H.J."/>
            <person name="Kang W.H."/>
            <person name="Kwon J.K."/>
            <person name="Shin C."/>
            <person name="Lim J.Y."/>
            <person name="Park J.H."/>
            <person name="Huh J.H."/>
            <person name="Kim J.S."/>
            <person name="Kim B.D."/>
            <person name="Cohen O."/>
            <person name="Paran I."/>
            <person name="Suh M.C."/>
            <person name="Lee S.B."/>
            <person name="Kim Y.K."/>
            <person name="Shin Y."/>
            <person name="Noh S.J."/>
            <person name="Park J."/>
            <person name="Seo Y.S."/>
            <person name="Kwon S.Y."/>
            <person name="Kim H.A."/>
            <person name="Park J.M."/>
            <person name="Kim H.J."/>
            <person name="Choi S.B."/>
            <person name="Bosland P.W."/>
            <person name="Reeves G."/>
            <person name="Jo S.H."/>
            <person name="Lee B.W."/>
            <person name="Cho H.T."/>
            <person name="Choi H.S."/>
            <person name="Lee M.S."/>
            <person name="Yu Y."/>
            <person name="Do Choi Y."/>
            <person name="Park B.S."/>
            <person name="van Deynze A."/>
            <person name="Ashrafi H."/>
            <person name="Hill T."/>
            <person name="Kim W.T."/>
            <person name="Pai H.S."/>
            <person name="Ahn H.K."/>
            <person name="Yeam I."/>
            <person name="Giovannoni J.J."/>
            <person name="Rose J.K."/>
            <person name="Sorensen I."/>
            <person name="Lee S.J."/>
            <person name="Kim R.W."/>
            <person name="Choi I.Y."/>
            <person name="Choi B.S."/>
            <person name="Lim J.S."/>
            <person name="Lee Y.H."/>
            <person name="Choi D."/>
        </authorList>
    </citation>
    <scope>NUCLEOTIDE SEQUENCE [LARGE SCALE GENOMIC DNA]</scope>
    <source>
        <strain evidence="2">cv. CM334</strain>
    </source>
</reference>
<name>A0A2G2YDF5_CAPAN</name>
<dbReference type="AlphaFoldDB" id="A0A2G2YDF5"/>
<reference evidence="1 2" key="2">
    <citation type="journal article" date="2017" name="Genome Biol.">
        <title>New reference genome sequences of hot pepper reveal the massive evolution of plant disease-resistance genes by retroduplication.</title>
        <authorList>
            <person name="Kim S."/>
            <person name="Park J."/>
            <person name="Yeom S.I."/>
            <person name="Kim Y.M."/>
            <person name="Seo E."/>
            <person name="Kim K.T."/>
            <person name="Kim M.S."/>
            <person name="Lee J.M."/>
            <person name="Cheong K."/>
            <person name="Shin H.S."/>
            <person name="Kim S.B."/>
            <person name="Han K."/>
            <person name="Lee J."/>
            <person name="Park M."/>
            <person name="Lee H.A."/>
            <person name="Lee H.Y."/>
            <person name="Lee Y."/>
            <person name="Oh S."/>
            <person name="Lee J.H."/>
            <person name="Choi E."/>
            <person name="Choi E."/>
            <person name="Lee S.E."/>
            <person name="Jeon J."/>
            <person name="Kim H."/>
            <person name="Choi G."/>
            <person name="Song H."/>
            <person name="Lee J."/>
            <person name="Lee S.C."/>
            <person name="Kwon J.K."/>
            <person name="Lee H.Y."/>
            <person name="Koo N."/>
            <person name="Hong Y."/>
            <person name="Kim R.W."/>
            <person name="Kang W.H."/>
            <person name="Huh J.H."/>
            <person name="Kang B.C."/>
            <person name="Yang T.J."/>
            <person name="Lee Y.H."/>
            <person name="Bennetzen J.L."/>
            <person name="Choi D."/>
        </authorList>
    </citation>
    <scope>NUCLEOTIDE SEQUENCE [LARGE SCALE GENOMIC DNA]</scope>
    <source>
        <strain evidence="2">cv. CM334</strain>
    </source>
</reference>
<dbReference type="EMBL" id="AYRZ02000011">
    <property type="protein sequence ID" value="PHT67783.1"/>
    <property type="molecule type" value="Genomic_DNA"/>
</dbReference>
<comment type="caution">
    <text evidence="1">The sequence shown here is derived from an EMBL/GenBank/DDBJ whole genome shotgun (WGS) entry which is preliminary data.</text>
</comment>
<gene>
    <name evidence="1" type="ORF">T459_27270</name>
</gene>
<protein>
    <submittedName>
        <fullName evidence="1">Uncharacterized protein</fullName>
    </submittedName>
</protein>
<evidence type="ECO:0000313" key="2">
    <source>
        <dbReference type="Proteomes" id="UP000222542"/>
    </source>
</evidence>
<proteinExistence type="predicted"/>
<organism evidence="1 2">
    <name type="scientific">Capsicum annuum</name>
    <name type="common">Capsicum pepper</name>
    <dbReference type="NCBI Taxonomy" id="4072"/>
    <lineage>
        <taxon>Eukaryota</taxon>
        <taxon>Viridiplantae</taxon>
        <taxon>Streptophyta</taxon>
        <taxon>Embryophyta</taxon>
        <taxon>Tracheophyta</taxon>
        <taxon>Spermatophyta</taxon>
        <taxon>Magnoliopsida</taxon>
        <taxon>eudicotyledons</taxon>
        <taxon>Gunneridae</taxon>
        <taxon>Pentapetalae</taxon>
        <taxon>asterids</taxon>
        <taxon>lamiids</taxon>
        <taxon>Solanales</taxon>
        <taxon>Solanaceae</taxon>
        <taxon>Solanoideae</taxon>
        <taxon>Capsiceae</taxon>
        <taxon>Capsicum</taxon>
    </lineage>
</organism>
<dbReference type="Proteomes" id="UP000222542">
    <property type="component" value="Unassembled WGS sequence"/>
</dbReference>
<keyword evidence="2" id="KW-1185">Reference proteome</keyword>
<sequence>MVTHNLKLKEELHKLRKDKLKEITTKMHDVLKEKEDVIVETYSYDLKDLIYAMEEKLKQVRGVMKVKVGGEGSQPFVG</sequence>
<accession>A0A2G2YDF5</accession>
<dbReference type="Gramene" id="PHT67783">
    <property type="protein sequence ID" value="PHT67783"/>
    <property type="gene ID" value="T459_27270"/>
</dbReference>